<organism evidence="1 2">
    <name type="scientific">Arthrobacter nitrophenolicus</name>
    <dbReference type="NCBI Taxonomy" id="683150"/>
    <lineage>
        <taxon>Bacteria</taxon>
        <taxon>Bacillati</taxon>
        <taxon>Actinomycetota</taxon>
        <taxon>Actinomycetes</taxon>
        <taxon>Micrococcales</taxon>
        <taxon>Micrococcaceae</taxon>
        <taxon>Arthrobacter</taxon>
    </lineage>
</organism>
<name>A0ACC6THD7_9MICC</name>
<proteinExistence type="predicted"/>
<sequence length="191" mass="20487">MTYTYRSKAGSEQRAVRDRQKLHQGLIIQGQGLARISSRLSSLRGELDSGIAQAIWDDVPVHVVACAAGVTPAKARSLALAWEELPHSGVTAKSHVQSLSAVSQQANKLEAVRGELQKQQEQLIVRALETGLLDPAQLATASGLTLEQISILARATRHNKPLTRPAPGPENLAPAGLTPNLMENLGDEKNQ</sequence>
<dbReference type="Proteomes" id="UP001549207">
    <property type="component" value="Unassembled WGS sequence"/>
</dbReference>
<gene>
    <name evidence="1" type="ORF">ABIC98_002698</name>
</gene>
<evidence type="ECO:0000313" key="1">
    <source>
        <dbReference type="EMBL" id="MET3773038.1"/>
    </source>
</evidence>
<evidence type="ECO:0000313" key="2">
    <source>
        <dbReference type="Proteomes" id="UP001549207"/>
    </source>
</evidence>
<dbReference type="EMBL" id="JBEPNJ010000010">
    <property type="protein sequence ID" value="MET3773038.1"/>
    <property type="molecule type" value="Genomic_DNA"/>
</dbReference>
<keyword evidence="2" id="KW-1185">Reference proteome</keyword>
<comment type="caution">
    <text evidence="1">The sequence shown here is derived from an EMBL/GenBank/DDBJ whole genome shotgun (WGS) entry which is preliminary data.</text>
</comment>
<reference evidence="1" key="1">
    <citation type="submission" date="2024-06" db="EMBL/GenBank/DDBJ databases">
        <title>Genomic Encyclopedia of Type Strains, Phase IV (KMG-IV): sequencing the most valuable type-strain genomes for metagenomic binning, comparative biology and taxonomic classification.</title>
        <authorList>
            <person name="Goeker M."/>
        </authorList>
    </citation>
    <scope>NUCLEOTIDE SEQUENCE</scope>
    <source>
        <strain evidence="1">SJCon</strain>
    </source>
</reference>
<accession>A0ACC6THD7</accession>
<protein>
    <submittedName>
        <fullName evidence="1">Uncharacterized protein</fullName>
    </submittedName>
</protein>